<keyword evidence="1" id="KW-0812">Transmembrane</keyword>
<evidence type="ECO:0000256" key="1">
    <source>
        <dbReference type="SAM" id="Phobius"/>
    </source>
</evidence>
<evidence type="ECO:0000313" key="4">
    <source>
        <dbReference type="Proteomes" id="UP000627166"/>
    </source>
</evidence>
<feature type="transmembrane region" description="Helical" evidence="1">
    <location>
        <begin position="56"/>
        <end position="73"/>
    </location>
</feature>
<keyword evidence="1" id="KW-1133">Transmembrane helix</keyword>
<sequence>MKAEILMFLIIMIITYIPLLFIQKFSQRAVFYGVRIPIGFEKKEELMKEDKNYKKNLNMCFLVTCILSILIGIKISEEYWPIILILGVFLVIFEGSICFYMVNKRVKIIKKRENWGDLLTDENVVVVDIKAKNRNYEKLSKWYFTPPILLFMLVFFMALSNWKKVEIIGLISFLFAIIVLFFSFLSINKSKQNLNGGNVKDIRVQNMKFRRIMSKFIILITYVISILFTVTNLGNMNLISHEKEFVITTTMIIFIIILSIALIIYSYKAGQSGKNIAIEKDDGDKDTLTINREDDDNYIFGMIYYNPNDPAFFVEKRAGVGWTINVARPMGKVAMALTALLIIGTIVMTVYTSTSMKVNLQIREQVVAIKGMYSENINGKDIVQLSFEESIPPIAVKQNGAAIGSKKLGYFRTKDGEKVKLFIEDDKNSVIKIATKEKTIYLNYEEEEKTEALFNELKNLKDK</sequence>
<protein>
    <recommendedName>
        <fullName evidence="2">DUF5808 domain-containing protein</fullName>
    </recommendedName>
</protein>
<dbReference type="Pfam" id="PF19124">
    <property type="entry name" value="DUF5808"/>
    <property type="match status" value="1"/>
</dbReference>
<feature type="domain" description="DUF5808" evidence="2">
    <location>
        <begin position="307"/>
        <end position="332"/>
    </location>
</feature>
<feature type="transmembrane region" description="Helical" evidence="1">
    <location>
        <begin position="142"/>
        <end position="161"/>
    </location>
</feature>
<feature type="transmembrane region" description="Helical" evidence="1">
    <location>
        <begin position="212"/>
        <end position="233"/>
    </location>
</feature>
<organism evidence="3 4">
    <name type="scientific">Clostridium faecium</name>
    <dbReference type="NCBI Taxonomy" id="2762223"/>
    <lineage>
        <taxon>Bacteria</taxon>
        <taxon>Bacillati</taxon>
        <taxon>Bacillota</taxon>
        <taxon>Clostridia</taxon>
        <taxon>Eubacteriales</taxon>
        <taxon>Clostridiaceae</taxon>
        <taxon>Clostridium</taxon>
    </lineage>
</organism>
<accession>A0ABR8YPX3</accession>
<keyword evidence="1" id="KW-0472">Membrane</keyword>
<name>A0ABR8YPX3_9CLOT</name>
<reference evidence="3 4" key="1">
    <citation type="submission" date="2020-08" db="EMBL/GenBank/DDBJ databases">
        <title>A Genomic Blueprint of the Chicken Gut Microbiome.</title>
        <authorList>
            <person name="Gilroy R."/>
            <person name="Ravi A."/>
            <person name="Getino M."/>
            <person name="Pursley I."/>
            <person name="Horton D.L."/>
            <person name="Alikhan N.-F."/>
            <person name="Baker D."/>
            <person name="Gharbi K."/>
            <person name="Hall N."/>
            <person name="Watson M."/>
            <person name="Adriaenssens E.M."/>
            <person name="Foster-Nyarko E."/>
            <person name="Jarju S."/>
            <person name="Secka A."/>
            <person name="Antonio M."/>
            <person name="Oren A."/>
            <person name="Chaudhuri R."/>
            <person name="La Ragione R.M."/>
            <person name="Hildebrand F."/>
            <person name="Pallen M.J."/>
        </authorList>
    </citation>
    <scope>NUCLEOTIDE SEQUENCE [LARGE SCALE GENOMIC DNA]</scope>
    <source>
        <strain evidence="3 4">N37</strain>
    </source>
</reference>
<feature type="transmembrane region" description="Helical" evidence="1">
    <location>
        <begin position="79"/>
        <end position="102"/>
    </location>
</feature>
<feature type="transmembrane region" description="Helical" evidence="1">
    <location>
        <begin position="245"/>
        <end position="265"/>
    </location>
</feature>
<gene>
    <name evidence="3" type="ORF">H9637_04490</name>
</gene>
<feature type="transmembrane region" description="Helical" evidence="1">
    <location>
        <begin position="167"/>
        <end position="187"/>
    </location>
</feature>
<proteinExistence type="predicted"/>
<dbReference type="InterPro" id="IPR043831">
    <property type="entry name" value="DUF5808"/>
</dbReference>
<dbReference type="EMBL" id="JACSQB010000036">
    <property type="protein sequence ID" value="MBD8046304.1"/>
    <property type="molecule type" value="Genomic_DNA"/>
</dbReference>
<keyword evidence="4" id="KW-1185">Reference proteome</keyword>
<comment type="caution">
    <text evidence="3">The sequence shown here is derived from an EMBL/GenBank/DDBJ whole genome shotgun (WGS) entry which is preliminary data.</text>
</comment>
<feature type="transmembrane region" description="Helical" evidence="1">
    <location>
        <begin position="6"/>
        <end position="22"/>
    </location>
</feature>
<evidence type="ECO:0000259" key="2">
    <source>
        <dbReference type="Pfam" id="PF19124"/>
    </source>
</evidence>
<dbReference type="RefSeq" id="WP_191739276.1">
    <property type="nucleotide sequence ID" value="NZ_JACSQB010000036.1"/>
</dbReference>
<dbReference type="Proteomes" id="UP000627166">
    <property type="component" value="Unassembled WGS sequence"/>
</dbReference>
<feature type="transmembrane region" description="Helical" evidence="1">
    <location>
        <begin position="333"/>
        <end position="351"/>
    </location>
</feature>
<evidence type="ECO:0000313" key="3">
    <source>
        <dbReference type="EMBL" id="MBD8046304.1"/>
    </source>
</evidence>